<dbReference type="Proteomes" id="UP000694251">
    <property type="component" value="Chromosome 8"/>
</dbReference>
<dbReference type="PANTHER" id="PTHR31672">
    <property type="entry name" value="BNACNNG10540D PROTEIN"/>
    <property type="match status" value="1"/>
</dbReference>
<dbReference type="OrthoDB" id="1087804at2759"/>
<accession>A0A8T2B9N4</accession>
<keyword evidence="3" id="KW-1185">Reference proteome</keyword>
<dbReference type="NCBIfam" id="TIGR01640">
    <property type="entry name" value="F_box_assoc_1"/>
    <property type="match status" value="1"/>
</dbReference>
<dbReference type="AlphaFoldDB" id="A0A8T2B9N4"/>
<evidence type="ECO:0000313" key="3">
    <source>
        <dbReference type="Proteomes" id="UP000694251"/>
    </source>
</evidence>
<protein>
    <submittedName>
        <fullName evidence="2">F-box domain</fullName>
    </submittedName>
</protein>
<dbReference type="InterPro" id="IPR017451">
    <property type="entry name" value="F-box-assoc_interact_dom"/>
</dbReference>
<reference evidence="2 3" key="1">
    <citation type="submission" date="2020-12" db="EMBL/GenBank/DDBJ databases">
        <title>Concerted genomic and epigenomic changes stabilize Arabidopsis allopolyploids.</title>
        <authorList>
            <person name="Chen Z."/>
        </authorList>
    </citation>
    <scope>NUCLEOTIDE SEQUENCE [LARGE SCALE GENOMIC DNA]</scope>
    <source>
        <strain evidence="2">As9502</strain>
        <tissue evidence="2">Leaf</tissue>
    </source>
</reference>
<dbReference type="CDD" id="cd22157">
    <property type="entry name" value="F-box_AtFBW1-like"/>
    <property type="match status" value="1"/>
</dbReference>
<dbReference type="Pfam" id="PF00646">
    <property type="entry name" value="F-box"/>
    <property type="match status" value="1"/>
</dbReference>
<evidence type="ECO:0000313" key="2">
    <source>
        <dbReference type="EMBL" id="KAG7582292.1"/>
    </source>
</evidence>
<feature type="domain" description="F-box" evidence="1">
    <location>
        <begin position="1"/>
        <end position="47"/>
    </location>
</feature>
<dbReference type="Pfam" id="PF07734">
    <property type="entry name" value="FBA_1"/>
    <property type="match status" value="1"/>
</dbReference>
<sequence length="399" mass="46541">MTKISDLPRDLAEEVLSRVPVTSLRAVRFTCKKWNTLTKHRSFTKKLVCQAKAEPKKKQAKEFYAIMTMNYKVYLMSVNLDEIHKDDNVESSIKQKGELISLNGTDQIGIYQVYHCDGLLLCITNEKNSRFVVWNPYSGQRRWVQPRKSYNRWDCKYALGYEMKNKSHRSHKILRFSDSYEGLDIPLWEFEIYNLSSNSWKVVGVTPDWTIHFYQHGHVCSGVSLKGNTYWFALRKEKKILPFEEVILEDMPSFLLCFDFTTEKFGPHLPLPFKYRIREDTLTLSIVREEQLAVLGQHQHWTEIWISNKIEPNAVSWSKLFLIVDEIRLDPARAATFFVDEEENVAVVFDKGKWVHKSSRNTANIVGVNGYDEEADLGRSVHRYCFPLVCSYAPSSVQI</sequence>
<dbReference type="InterPro" id="IPR050796">
    <property type="entry name" value="SCF_F-box_component"/>
</dbReference>
<dbReference type="EMBL" id="JAEFBJ010000008">
    <property type="protein sequence ID" value="KAG7582292.1"/>
    <property type="molecule type" value="Genomic_DNA"/>
</dbReference>
<dbReference type="InterPro" id="IPR006527">
    <property type="entry name" value="F-box-assoc_dom_typ1"/>
</dbReference>
<evidence type="ECO:0000259" key="1">
    <source>
        <dbReference type="PROSITE" id="PS50181"/>
    </source>
</evidence>
<dbReference type="SMART" id="SM00256">
    <property type="entry name" value="FBOX"/>
    <property type="match status" value="1"/>
</dbReference>
<organism evidence="2 3">
    <name type="scientific">Arabidopsis suecica</name>
    <name type="common">Swedish thale-cress</name>
    <name type="synonym">Cardaminopsis suecica</name>
    <dbReference type="NCBI Taxonomy" id="45249"/>
    <lineage>
        <taxon>Eukaryota</taxon>
        <taxon>Viridiplantae</taxon>
        <taxon>Streptophyta</taxon>
        <taxon>Embryophyta</taxon>
        <taxon>Tracheophyta</taxon>
        <taxon>Spermatophyta</taxon>
        <taxon>Magnoliopsida</taxon>
        <taxon>eudicotyledons</taxon>
        <taxon>Gunneridae</taxon>
        <taxon>Pentapetalae</taxon>
        <taxon>rosids</taxon>
        <taxon>malvids</taxon>
        <taxon>Brassicales</taxon>
        <taxon>Brassicaceae</taxon>
        <taxon>Camelineae</taxon>
        <taxon>Arabidopsis</taxon>
    </lineage>
</organism>
<proteinExistence type="predicted"/>
<gene>
    <name evidence="2" type="ORF">ISN44_As08g019010</name>
</gene>
<comment type="caution">
    <text evidence="2">The sequence shown here is derived from an EMBL/GenBank/DDBJ whole genome shotgun (WGS) entry which is preliminary data.</text>
</comment>
<name>A0A8T2B9N4_ARASU</name>
<dbReference type="InterPro" id="IPR001810">
    <property type="entry name" value="F-box_dom"/>
</dbReference>
<dbReference type="PANTHER" id="PTHR31672:SF13">
    <property type="entry name" value="F-BOX PROTEIN CPR30-LIKE"/>
    <property type="match status" value="1"/>
</dbReference>
<dbReference type="PROSITE" id="PS50181">
    <property type="entry name" value="FBOX"/>
    <property type="match status" value="1"/>
</dbReference>